<dbReference type="EMBL" id="JAEMNV010000014">
    <property type="protein sequence ID" value="MBJ8342802.1"/>
    <property type="molecule type" value="Genomic_DNA"/>
</dbReference>
<reference evidence="1" key="1">
    <citation type="submission" date="2020-12" db="EMBL/GenBank/DDBJ databases">
        <title>Antrihabitans popcorni sp. nov. and Antrihabitans auranticaus sp. nov., isolated from a larva cave.</title>
        <authorList>
            <person name="Lee S.D."/>
            <person name="Kim I.S."/>
        </authorList>
    </citation>
    <scope>NUCLEOTIDE SEQUENCE</scope>
    <source>
        <strain evidence="1">YC3-6</strain>
    </source>
</reference>
<dbReference type="RefSeq" id="WP_199708505.1">
    <property type="nucleotide sequence ID" value="NZ_JAEMNV010000014.1"/>
</dbReference>
<keyword evidence="2" id="KW-1185">Reference proteome</keyword>
<sequence>MRIDKSIRDIDSDFETWWAHYPLKKAKGQAERAFTTARRNVDLDTLTAAVQAYSKTVNGLDPKFIAYGSTWLNGKRWLDEDIAPATATGIEDWLRDCWTNHNTIAITDRCGLEFYNPDIPEDVADVKAFTLQARRDWIKTNHDEIVARILKREAP</sequence>
<dbReference type="AlphaFoldDB" id="A0A934NX28"/>
<organism evidence="1 2">
    <name type="scientific">Antrihabitans stalagmiti</name>
    <dbReference type="NCBI Taxonomy" id="2799499"/>
    <lineage>
        <taxon>Bacteria</taxon>
        <taxon>Bacillati</taxon>
        <taxon>Actinomycetota</taxon>
        <taxon>Actinomycetes</taxon>
        <taxon>Mycobacteriales</taxon>
        <taxon>Nocardiaceae</taxon>
        <taxon>Antrihabitans</taxon>
    </lineage>
</organism>
<comment type="caution">
    <text evidence="1">The sequence shown here is derived from an EMBL/GenBank/DDBJ whole genome shotgun (WGS) entry which is preliminary data.</text>
</comment>
<accession>A0A934NX28</accession>
<evidence type="ECO:0000313" key="2">
    <source>
        <dbReference type="Proteomes" id="UP000655868"/>
    </source>
</evidence>
<proteinExistence type="predicted"/>
<gene>
    <name evidence="1" type="ORF">JGU71_28320</name>
</gene>
<name>A0A934NX28_9NOCA</name>
<protein>
    <submittedName>
        <fullName evidence="1">Uncharacterized protein</fullName>
    </submittedName>
</protein>
<dbReference type="Proteomes" id="UP000655868">
    <property type="component" value="Unassembled WGS sequence"/>
</dbReference>
<evidence type="ECO:0000313" key="1">
    <source>
        <dbReference type="EMBL" id="MBJ8342802.1"/>
    </source>
</evidence>